<dbReference type="AlphaFoldDB" id="A0A0J6HGR7"/>
<keyword evidence="3" id="KW-1185">Reference proteome</keyword>
<evidence type="ECO:0000313" key="4">
    <source>
        <dbReference type="Proteomes" id="UP000434925"/>
    </source>
</evidence>
<accession>A0A0J6HGR7</accession>
<dbReference type="PATRIC" id="fig|163011.3.peg.3388"/>
<dbReference type="EMBL" id="VZPO01000013">
    <property type="protein sequence ID" value="KAB0498237.1"/>
    <property type="molecule type" value="Genomic_DNA"/>
</dbReference>
<dbReference type="Proteomes" id="UP000182814">
    <property type="component" value="Chromosome I"/>
</dbReference>
<protein>
    <submittedName>
        <fullName evidence="2">Uncharacterized protein</fullName>
    </submittedName>
</protein>
<organism evidence="2 3">
    <name type="scientific">Pseudomonas lini</name>
    <dbReference type="NCBI Taxonomy" id="163011"/>
    <lineage>
        <taxon>Bacteria</taxon>
        <taxon>Pseudomonadati</taxon>
        <taxon>Pseudomonadota</taxon>
        <taxon>Gammaproteobacteria</taxon>
        <taxon>Pseudomonadales</taxon>
        <taxon>Pseudomonadaceae</taxon>
        <taxon>Pseudomonas</taxon>
    </lineage>
</organism>
<reference evidence="3" key="1">
    <citation type="submission" date="2016-10" db="EMBL/GenBank/DDBJ databases">
        <authorList>
            <person name="Varghese N."/>
            <person name="Submissions S."/>
        </authorList>
    </citation>
    <scope>NUCLEOTIDE SEQUENCE [LARGE SCALE GENOMIC DNA]</scope>
    <source>
        <strain evidence="3">BS3782</strain>
    </source>
</reference>
<evidence type="ECO:0000313" key="3">
    <source>
        <dbReference type="Proteomes" id="UP000182814"/>
    </source>
</evidence>
<evidence type="ECO:0000313" key="1">
    <source>
        <dbReference type="EMBL" id="KAB0498237.1"/>
    </source>
</evidence>
<dbReference type="RefSeq" id="WP_038980055.1">
    <property type="nucleotide sequence ID" value="NZ_JABTYG010000004.1"/>
</dbReference>
<name>A0A0J6HGR7_9PSED</name>
<reference evidence="2" key="2">
    <citation type="submission" date="2016-10" db="EMBL/GenBank/DDBJ databases">
        <authorList>
            <person name="de Groot N.N."/>
        </authorList>
    </citation>
    <scope>NUCLEOTIDE SEQUENCE [LARGE SCALE GENOMIC DNA]</scope>
    <source>
        <strain evidence="2">BS3782</strain>
    </source>
</reference>
<dbReference type="EMBL" id="LT629746">
    <property type="protein sequence ID" value="SDT54610.1"/>
    <property type="molecule type" value="Genomic_DNA"/>
</dbReference>
<proteinExistence type="predicted"/>
<gene>
    <name evidence="1" type="ORF">F7R14_27240</name>
    <name evidence="2" type="ORF">SAMN04490191_5093</name>
</gene>
<sequence length="161" mass="18184">MSKADELAEKLKQSRQTSADATIADQAIDSWPAQVYELYHQIETWLQPLIEVGLKLRRNSTHVFERAPDGASYDYAIDQLLIEGNHHSITFDPVARFTADGAGRVEIRSADKELAHLLRTVTEHGETQWWLRAIEQSIQQPDAVALTEHNLLSVVQEGLEL</sequence>
<dbReference type="Proteomes" id="UP000434925">
    <property type="component" value="Unassembled WGS sequence"/>
</dbReference>
<evidence type="ECO:0000313" key="2">
    <source>
        <dbReference type="EMBL" id="SDT54610.1"/>
    </source>
</evidence>
<reference evidence="1 4" key="3">
    <citation type="submission" date="2019-09" db="EMBL/GenBank/DDBJ databases">
        <title>Draft genome sequences of 48 bacterial type strains from the CCUG.</title>
        <authorList>
            <person name="Tunovic T."/>
            <person name="Pineiro-Iglesias B."/>
            <person name="Unosson C."/>
            <person name="Inganas E."/>
            <person name="Ohlen M."/>
            <person name="Cardew S."/>
            <person name="Jensie-Markopoulos S."/>
            <person name="Salva-Serra F."/>
            <person name="Jaen-Luchoro D."/>
            <person name="Karlsson R."/>
            <person name="Svensson-Stadler L."/>
            <person name="Chun J."/>
            <person name="Moore E."/>
        </authorList>
    </citation>
    <scope>NUCLEOTIDE SEQUENCE [LARGE SCALE GENOMIC DNA]</scope>
    <source>
        <strain evidence="1 4">CCUG 51522</strain>
    </source>
</reference>